<dbReference type="SUPFAM" id="SSF51395">
    <property type="entry name" value="FMN-linked oxidoreductases"/>
    <property type="match status" value="1"/>
</dbReference>
<evidence type="ECO:0000256" key="2">
    <source>
        <dbReference type="ARBA" id="ARBA00023002"/>
    </source>
</evidence>
<sequence>MTNVLVQPTALGRLSLPNRLAVAPMTRVSASVDGLASARMQDYYAGFAEGGFGLVITEGLYTDQAFAQGYAYQPGMASGAQRDAWKPLVATVQQRGARFVAQLMHAGALSQANIYRTGTRGASVVQPKGQQMTFYRGSGPYALPAAMTQAEIDEAVAGFAQAAAHAAAAGFDGVEIHAANGYLLDQFITEATNQRSDRYGGEVEQRLQLLREVVAAVRAEVGADFPVGVRISQGKVNDFHYKWRGEAEATALFRELAALPLDFVHVTEFEAWQPAFEGSPSLAHLARQHSGLPVIANGSLHDPAQATTLVQRGHADVISLGRGALTHADWPNRLRQGLPLEAFDPAILSPIADLK</sequence>
<dbReference type="PANTHER" id="PTHR43656:SF2">
    <property type="entry name" value="BINDING OXIDOREDUCTASE, PUTATIVE (AFU_ORTHOLOGUE AFUA_2G08260)-RELATED"/>
    <property type="match status" value="1"/>
</dbReference>
<evidence type="ECO:0000259" key="3">
    <source>
        <dbReference type="Pfam" id="PF00724"/>
    </source>
</evidence>
<name>A0ABY9YTF3_9GAMM</name>
<dbReference type="InterPro" id="IPR013785">
    <property type="entry name" value="Aldolase_TIM"/>
</dbReference>
<dbReference type="RefSeq" id="WP_311193319.1">
    <property type="nucleotide sequence ID" value="NZ_CP115541.1"/>
</dbReference>
<dbReference type="EMBL" id="CP115541">
    <property type="protein sequence ID" value="WNH54207.1"/>
    <property type="molecule type" value="Genomic_DNA"/>
</dbReference>
<dbReference type="Gene3D" id="3.20.20.70">
    <property type="entry name" value="Aldolase class I"/>
    <property type="match status" value="1"/>
</dbReference>
<keyword evidence="5" id="KW-1185">Reference proteome</keyword>
<reference evidence="4 5" key="1">
    <citation type="submission" date="2022-12" db="EMBL/GenBank/DDBJ databases">
        <title>Two new species, Stenotrophomonas aracearum and Stenotrophomonas oahuensis, isolated from Anthurium (Araceae family) in Hawaii.</title>
        <authorList>
            <person name="Chunag S.C."/>
            <person name="Dobhal S."/>
            <person name="Alvarez A."/>
            <person name="Arif M."/>
        </authorList>
    </citation>
    <scope>NUCLEOTIDE SEQUENCE [LARGE SCALE GENOMIC DNA]</scope>
    <source>
        <strain evidence="4 5">A5586</strain>
    </source>
</reference>
<accession>A0ABY9YTF3</accession>
<dbReference type="Pfam" id="PF00724">
    <property type="entry name" value="Oxidored_FMN"/>
    <property type="match status" value="1"/>
</dbReference>
<organism evidence="4 5">
    <name type="scientific">Stenotrophomonas oahuensis</name>
    <dbReference type="NCBI Taxonomy" id="3003271"/>
    <lineage>
        <taxon>Bacteria</taxon>
        <taxon>Pseudomonadati</taxon>
        <taxon>Pseudomonadota</taxon>
        <taxon>Gammaproteobacteria</taxon>
        <taxon>Lysobacterales</taxon>
        <taxon>Lysobacteraceae</taxon>
        <taxon>Stenotrophomonas</taxon>
    </lineage>
</organism>
<evidence type="ECO:0000313" key="5">
    <source>
        <dbReference type="Proteomes" id="UP001302072"/>
    </source>
</evidence>
<dbReference type="Proteomes" id="UP001302072">
    <property type="component" value="Chromosome"/>
</dbReference>
<keyword evidence="1" id="KW-0285">Flavoprotein</keyword>
<evidence type="ECO:0000256" key="1">
    <source>
        <dbReference type="ARBA" id="ARBA00022630"/>
    </source>
</evidence>
<feature type="domain" description="NADH:flavin oxidoreductase/NADH oxidase N-terminal" evidence="3">
    <location>
        <begin position="5"/>
        <end position="341"/>
    </location>
</feature>
<evidence type="ECO:0000313" key="4">
    <source>
        <dbReference type="EMBL" id="WNH54207.1"/>
    </source>
</evidence>
<dbReference type="InterPro" id="IPR001155">
    <property type="entry name" value="OxRdtase_FMN_N"/>
</dbReference>
<dbReference type="InterPro" id="IPR051799">
    <property type="entry name" value="NADH_flavin_oxidoreductase"/>
</dbReference>
<gene>
    <name evidence="4" type="ORF">PDM29_08015</name>
</gene>
<dbReference type="PANTHER" id="PTHR43656">
    <property type="entry name" value="BINDING OXIDOREDUCTASE, PUTATIVE (AFU_ORTHOLOGUE AFUA_2G08260)-RELATED"/>
    <property type="match status" value="1"/>
</dbReference>
<keyword evidence="2" id="KW-0560">Oxidoreductase</keyword>
<dbReference type="CDD" id="cd02803">
    <property type="entry name" value="OYE_like_FMN_family"/>
    <property type="match status" value="1"/>
</dbReference>
<protein>
    <submittedName>
        <fullName evidence="4">NADH:flavin oxidoreductase</fullName>
    </submittedName>
</protein>
<proteinExistence type="predicted"/>